<dbReference type="KEGG" id="mbet:N8K70_10660"/>
<evidence type="ECO:0000313" key="7">
    <source>
        <dbReference type="Proteomes" id="UP001305498"/>
    </source>
</evidence>
<dbReference type="GO" id="GO:0071555">
    <property type="term" value="P:cell wall organization"/>
    <property type="evidence" value="ECO:0007669"/>
    <property type="project" value="TreeGrafter"/>
</dbReference>
<dbReference type="SUPFAM" id="SSF56519">
    <property type="entry name" value="Penicillin binding protein dimerisation domain"/>
    <property type="match status" value="1"/>
</dbReference>
<name>A0AA97FGI5_9MICO</name>
<dbReference type="InterPro" id="IPR001460">
    <property type="entry name" value="PCN-bd_Tpept"/>
</dbReference>
<comment type="similarity">
    <text evidence="2">Belongs to the transpeptidase family.</text>
</comment>
<dbReference type="Proteomes" id="UP001305498">
    <property type="component" value="Chromosome"/>
</dbReference>
<organism evidence="6 7">
    <name type="scientific">Microbacterium betulae</name>
    <dbReference type="NCBI Taxonomy" id="2981139"/>
    <lineage>
        <taxon>Bacteria</taxon>
        <taxon>Bacillati</taxon>
        <taxon>Actinomycetota</taxon>
        <taxon>Actinomycetes</taxon>
        <taxon>Micrococcales</taxon>
        <taxon>Microbacteriaceae</taxon>
        <taxon>Microbacterium</taxon>
    </lineage>
</organism>
<evidence type="ECO:0000259" key="4">
    <source>
        <dbReference type="Pfam" id="PF00905"/>
    </source>
</evidence>
<evidence type="ECO:0000256" key="3">
    <source>
        <dbReference type="ARBA" id="ARBA00023136"/>
    </source>
</evidence>
<dbReference type="Gene3D" id="3.90.1310.10">
    <property type="entry name" value="Penicillin-binding protein 2a (Domain 2)"/>
    <property type="match status" value="1"/>
</dbReference>
<dbReference type="Gene3D" id="3.30.450.330">
    <property type="match status" value="1"/>
</dbReference>
<dbReference type="GO" id="GO:0005886">
    <property type="term" value="C:plasma membrane"/>
    <property type="evidence" value="ECO:0007669"/>
    <property type="project" value="TreeGrafter"/>
</dbReference>
<accession>A0AA97FGI5</accession>
<keyword evidence="7" id="KW-1185">Reference proteome</keyword>
<gene>
    <name evidence="6" type="ORF">N8K70_10660</name>
</gene>
<evidence type="ECO:0000313" key="6">
    <source>
        <dbReference type="EMBL" id="WOF21845.1"/>
    </source>
</evidence>
<reference evidence="6 7" key="1">
    <citation type="submission" date="2023-02" db="EMBL/GenBank/DDBJ databases">
        <title>Microbacterium betulae sp. nov., isolated from birch wood.</title>
        <authorList>
            <person name="Pasciak M."/>
            <person name="Pawlik K.J."/>
            <person name="Martynowski D."/>
            <person name="Laczmanski L."/>
            <person name="Ciekot J."/>
            <person name="Szponar B."/>
            <person name="Wojcik-Fatla A."/>
            <person name="Mackiewicz B."/>
            <person name="Farian E."/>
            <person name="Cholewa G."/>
            <person name="Cholewa A."/>
            <person name="Dutkiewicz J."/>
        </authorList>
    </citation>
    <scope>NUCLEOTIDE SEQUENCE [LARGE SCALE GENOMIC DNA]</scope>
    <source>
        <strain evidence="6 7">AB</strain>
    </source>
</reference>
<dbReference type="PANTHER" id="PTHR30627:SF1">
    <property type="entry name" value="PEPTIDOGLYCAN D,D-TRANSPEPTIDASE FTSI"/>
    <property type="match status" value="1"/>
</dbReference>
<dbReference type="PANTHER" id="PTHR30627">
    <property type="entry name" value="PEPTIDOGLYCAN D,D-TRANSPEPTIDASE"/>
    <property type="match status" value="1"/>
</dbReference>
<dbReference type="SUPFAM" id="SSF56601">
    <property type="entry name" value="beta-lactamase/transpeptidase-like"/>
    <property type="match status" value="1"/>
</dbReference>
<dbReference type="Gene3D" id="3.40.710.10">
    <property type="entry name" value="DD-peptidase/beta-lactamase superfamily"/>
    <property type="match status" value="1"/>
</dbReference>
<sequence>MHAKTRRSARRRTAVAGAAVVVIVAGFAVRLVDIQVVNAQEHLDNRAAYSGLTSTQTLYGTRGSVTDTNGTVLASSTVRYSAQFDPKLVTDIEHTDDDGEKRTVTWEESSEDIGAIVGRSGDEVRAIVADALADDPESRYAVLSRDLSTQQYRDLLALGLPYLSFEPLQSRAYPYGAVAGNLLGFVDTDGEPLAGLEAADDSCLQAEDGSLSYQQGSDGLIIPGTETTEPAVDGGTLQLTLDADLQWYMQQMIAEEVANQKAQAGAVMVVEVATGAVRAAAEYPTVDPNDPSASDEDDRGSRIFSTTFEPGSTFKAITAATLLDQGAVTPESSVTASSNETFPNGASVGDSFAHPAYDYTLTGALIDSSNVALSKFGELVPDETRAEYLERFGVGTATDIGFPGEESGYLIPVDQWDNQTHYATTFGQAFTTTMPQVVNAYQTLANGGVREPLHLVESCTAADGTVIEPELSDPVRVVGEEAADTTIQLLENVATQGTLADQVAVDGYRIATKTGTAQKPAAGGGYKAGVYYTSILGVVPADDPQYVVMVTLDEPTRVTSSAATAPALQKAMTQVLKNYRVMPSETTEEPLPKFAE</sequence>
<dbReference type="Pfam" id="PF03717">
    <property type="entry name" value="PBP_dimer"/>
    <property type="match status" value="1"/>
</dbReference>
<dbReference type="AlphaFoldDB" id="A0AA97FGI5"/>
<dbReference type="GO" id="GO:0008658">
    <property type="term" value="F:penicillin binding"/>
    <property type="evidence" value="ECO:0007669"/>
    <property type="project" value="InterPro"/>
</dbReference>
<evidence type="ECO:0000256" key="1">
    <source>
        <dbReference type="ARBA" id="ARBA00004370"/>
    </source>
</evidence>
<comment type="subcellular location">
    <subcellularLocation>
        <location evidence="1">Membrane</location>
    </subcellularLocation>
</comment>
<keyword evidence="3" id="KW-0472">Membrane</keyword>
<dbReference type="RefSeq" id="WP_317138323.1">
    <property type="nucleotide sequence ID" value="NZ_CP118157.1"/>
</dbReference>
<dbReference type="InterPro" id="IPR036138">
    <property type="entry name" value="PBP_dimer_sf"/>
</dbReference>
<proteinExistence type="inferred from homology"/>
<evidence type="ECO:0000256" key="2">
    <source>
        <dbReference type="ARBA" id="ARBA00007171"/>
    </source>
</evidence>
<feature type="domain" description="Penicillin-binding protein dimerisation" evidence="5">
    <location>
        <begin position="59"/>
        <end position="189"/>
    </location>
</feature>
<dbReference type="InterPro" id="IPR005311">
    <property type="entry name" value="PBP_dimer"/>
</dbReference>
<evidence type="ECO:0000259" key="5">
    <source>
        <dbReference type="Pfam" id="PF03717"/>
    </source>
</evidence>
<dbReference type="InterPro" id="IPR050515">
    <property type="entry name" value="Beta-lactam/transpept"/>
</dbReference>
<dbReference type="InterPro" id="IPR012338">
    <property type="entry name" value="Beta-lactam/transpept-like"/>
</dbReference>
<feature type="domain" description="Penicillin-binding protein transpeptidase" evidence="4">
    <location>
        <begin position="265"/>
        <end position="572"/>
    </location>
</feature>
<dbReference type="EMBL" id="CP118157">
    <property type="protein sequence ID" value="WOF21845.1"/>
    <property type="molecule type" value="Genomic_DNA"/>
</dbReference>
<protein>
    <submittedName>
        <fullName evidence="6">Penicillin-binding protein 2</fullName>
    </submittedName>
</protein>
<dbReference type="Pfam" id="PF00905">
    <property type="entry name" value="Transpeptidase"/>
    <property type="match status" value="1"/>
</dbReference>